<dbReference type="AlphaFoldDB" id="A0A6G1DM31"/>
<accession>A0A6G1DM31</accession>
<feature type="region of interest" description="Disordered" evidence="1">
    <location>
        <begin position="58"/>
        <end position="110"/>
    </location>
</feature>
<evidence type="ECO:0000313" key="3">
    <source>
        <dbReference type="Proteomes" id="UP000479710"/>
    </source>
</evidence>
<feature type="region of interest" description="Disordered" evidence="1">
    <location>
        <begin position="1"/>
        <end position="25"/>
    </location>
</feature>
<dbReference type="Proteomes" id="UP000479710">
    <property type="component" value="Unassembled WGS sequence"/>
</dbReference>
<name>A0A6G1DM31_9ORYZ</name>
<feature type="compositionally biased region" description="Basic residues" evidence="1">
    <location>
        <begin position="86"/>
        <end position="95"/>
    </location>
</feature>
<gene>
    <name evidence="2" type="ORF">E2562_023775</name>
</gene>
<organism evidence="2 3">
    <name type="scientific">Oryza meyeriana var. granulata</name>
    <dbReference type="NCBI Taxonomy" id="110450"/>
    <lineage>
        <taxon>Eukaryota</taxon>
        <taxon>Viridiplantae</taxon>
        <taxon>Streptophyta</taxon>
        <taxon>Embryophyta</taxon>
        <taxon>Tracheophyta</taxon>
        <taxon>Spermatophyta</taxon>
        <taxon>Magnoliopsida</taxon>
        <taxon>Liliopsida</taxon>
        <taxon>Poales</taxon>
        <taxon>Poaceae</taxon>
        <taxon>BOP clade</taxon>
        <taxon>Oryzoideae</taxon>
        <taxon>Oryzeae</taxon>
        <taxon>Oryzinae</taxon>
        <taxon>Oryza</taxon>
        <taxon>Oryza meyeriana</taxon>
    </lineage>
</organism>
<evidence type="ECO:0000313" key="2">
    <source>
        <dbReference type="EMBL" id="KAF0913678.1"/>
    </source>
</evidence>
<evidence type="ECO:0000256" key="1">
    <source>
        <dbReference type="SAM" id="MobiDB-lite"/>
    </source>
</evidence>
<reference evidence="2 3" key="1">
    <citation type="submission" date="2019-11" db="EMBL/GenBank/DDBJ databases">
        <title>Whole genome sequence of Oryza granulata.</title>
        <authorList>
            <person name="Li W."/>
        </authorList>
    </citation>
    <scope>NUCLEOTIDE SEQUENCE [LARGE SCALE GENOMIC DNA]</scope>
    <source>
        <strain evidence="3">cv. Menghai</strain>
        <tissue evidence="2">Leaf</tissue>
    </source>
</reference>
<comment type="caution">
    <text evidence="2">The sequence shown here is derived from an EMBL/GenBank/DDBJ whole genome shotgun (WGS) entry which is preliminary data.</text>
</comment>
<feature type="compositionally biased region" description="Basic and acidic residues" evidence="1">
    <location>
        <begin position="59"/>
        <end position="74"/>
    </location>
</feature>
<feature type="compositionally biased region" description="Polar residues" evidence="1">
    <location>
        <begin position="101"/>
        <end position="110"/>
    </location>
</feature>
<protein>
    <submittedName>
        <fullName evidence="2">Uncharacterized protein</fullName>
    </submittedName>
</protein>
<keyword evidence="3" id="KW-1185">Reference proteome</keyword>
<proteinExistence type="predicted"/>
<dbReference type="EMBL" id="SPHZ02000006">
    <property type="protein sequence ID" value="KAF0913678.1"/>
    <property type="molecule type" value="Genomic_DNA"/>
</dbReference>
<sequence length="110" mass="11980">MGQHAPKNTHESFHRLFSLAPPPSLQRLPIRPLLLLPGGGGGGAAAVKQMALQQLADLRQGHDAPGHGTLADRRQRGRPAPPSHPWQRRIGRRRPGLAQARRSQFRSTGS</sequence>